<dbReference type="InterPro" id="IPR044974">
    <property type="entry name" value="Disease_R_plants"/>
</dbReference>
<proteinExistence type="predicted"/>
<dbReference type="EMBL" id="JAUESC010000004">
    <property type="protein sequence ID" value="KAK0595211.1"/>
    <property type="molecule type" value="Genomic_DNA"/>
</dbReference>
<dbReference type="FunFam" id="1.10.10.10:FF:000322">
    <property type="entry name" value="Probable disease resistance protein At1g63360"/>
    <property type="match status" value="1"/>
</dbReference>
<dbReference type="Pfam" id="PF00931">
    <property type="entry name" value="NB-ARC"/>
    <property type="match status" value="1"/>
</dbReference>
<dbReference type="InterPro" id="IPR027417">
    <property type="entry name" value="P-loop_NTPase"/>
</dbReference>
<dbReference type="GO" id="GO:0043531">
    <property type="term" value="F:ADP binding"/>
    <property type="evidence" value="ECO:0007669"/>
    <property type="project" value="InterPro"/>
</dbReference>
<evidence type="ECO:0000256" key="2">
    <source>
        <dbReference type="ARBA" id="ARBA00022821"/>
    </source>
</evidence>
<dbReference type="GO" id="GO:0098542">
    <property type="term" value="P:defense response to other organism"/>
    <property type="evidence" value="ECO:0007669"/>
    <property type="project" value="TreeGrafter"/>
</dbReference>
<dbReference type="Gene3D" id="3.40.50.300">
    <property type="entry name" value="P-loop containing nucleotide triphosphate hydrolases"/>
    <property type="match status" value="1"/>
</dbReference>
<evidence type="ECO:0000313" key="5">
    <source>
        <dbReference type="EMBL" id="KAK0595211.1"/>
    </source>
</evidence>
<dbReference type="InterPro" id="IPR036388">
    <property type="entry name" value="WH-like_DNA-bd_sf"/>
</dbReference>
<evidence type="ECO:0000256" key="1">
    <source>
        <dbReference type="ARBA" id="ARBA00022737"/>
    </source>
</evidence>
<protein>
    <submittedName>
        <fullName evidence="5">Uncharacterized protein</fullName>
    </submittedName>
</protein>
<name>A0AA39VY81_ACESA</name>
<evidence type="ECO:0000259" key="4">
    <source>
        <dbReference type="Pfam" id="PF23559"/>
    </source>
</evidence>
<keyword evidence="6" id="KW-1185">Reference proteome</keyword>
<evidence type="ECO:0000313" key="6">
    <source>
        <dbReference type="Proteomes" id="UP001168877"/>
    </source>
</evidence>
<comment type="caution">
    <text evidence="5">The sequence shown here is derived from an EMBL/GenBank/DDBJ whole genome shotgun (WGS) entry which is preliminary data.</text>
</comment>
<dbReference type="InterPro" id="IPR002182">
    <property type="entry name" value="NB-ARC"/>
</dbReference>
<evidence type="ECO:0000259" key="3">
    <source>
        <dbReference type="Pfam" id="PF00931"/>
    </source>
</evidence>
<keyword evidence="2" id="KW-0611">Plant defense</keyword>
<feature type="domain" description="Disease resistance protein winged helix" evidence="4">
    <location>
        <begin position="195"/>
        <end position="246"/>
    </location>
</feature>
<dbReference type="Gene3D" id="1.10.10.10">
    <property type="entry name" value="Winged helix-like DNA-binding domain superfamily/Winged helix DNA-binding domain"/>
    <property type="match status" value="1"/>
</dbReference>
<gene>
    <name evidence="5" type="ORF">LWI29_004513</name>
</gene>
<dbReference type="AlphaFoldDB" id="A0AA39VY81"/>
<organism evidence="5 6">
    <name type="scientific">Acer saccharum</name>
    <name type="common">Sugar maple</name>
    <dbReference type="NCBI Taxonomy" id="4024"/>
    <lineage>
        <taxon>Eukaryota</taxon>
        <taxon>Viridiplantae</taxon>
        <taxon>Streptophyta</taxon>
        <taxon>Embryophyta</taxon>
        <taxon>Tracheophyta</taxon>
        <taxon>Spermatophyta</taxon>
        <taxon>Magnoliopsida</taxon>
        <taxon>eudicotyledons</taxon>
        <taxon>Gunneridae</taxon>
        <taxon>Pentapetalae</taxon>
        <taxon>rosids</taxon>
        <taxon>malvids</taxon>
        <taxon>Sapindales</taxon>
        <taxon>Sapindaceae</taxon>
        <taxon>Hippocastanoideae</taxon>
        <taxon>Acereae</taxon>
        <taxon>Acer</taxon>
    </lineage>
</organism>
<dbReference type="Pfam" id="PF23559">
    <property type="entry name" value="WHD_DRP"/>
    <property type="match status" value="1"/>
</dbReference>
<reference evidence="5" key="2">
    <citation type="submission" date="2023-06" db="EMBL/GenBank/DDBJ databases">
        <authorList>
            <person name="Swenson N.G."/>
            <person name="Wegrzyn J.L."/>
            <person name="Mcevoy S.L."/>
        </authorList>
    </citation>
    <scope>NUCLEOTIDE SEQUENCE</scope>
    <source>
        <strain evidence="5">NS2018</strain>
        <tissue evidence="5">Leaf</tissue>
    </source>
</reference>
<keyword evidence="1" id="KW-0677">Repeat</keyword>
<dbReference type="Proteomes" id="UP001168877">
    <property type="component" value="Unassembled WGS sequence"/>
</dbReference>
<accession>A0AA39VY81</accession>
<dbReference type="PANTHER" id="PTHR23155:SF1156">
    <property type="entry name" value="LEUCINE-RICH REPEAT AND WD REPEAT-CONTAINING PROTEIN 1"/>
    <property type="match status" value="1"/>
</dbReference>
<feature type="domain" description="NB-ARC" evidence="3">
    <location>
        <begin position="1"/>
        <end position="102"/>
    </location>
</feature>
<reference evidence="5" key="1">
    <citation type="journal article" date="2022" name="Plant J.">
        <title>Strategies of tolerance reflected in two North American maple genomes.</title>
        <authorList>
            <person name="McEvoy S.L."/>
            <person name="Sezen U.U."/>
            <person name="Trouern-Trend A."/>
            <person name="McMahon S.M."/>
            <person name="Schaberg P.G."/>
            <person name="Yang J."/>
            <person name="Wegrzyn J.L."/>
            <person name="Swenson N.G."/>
        </authorList>
    </citation>
    <scope>NUCLEOTIDE SEQUENCE</scope>
    <source>
        <strain evidence="5">NS2018</strain>
    </source>
</reference>
<dbReference type="InterPro" id="IPR058922">
    <property type="entry name" value="WHD_DRP"/>
</dbReference>
<dbReference type="PANTHER" id="PTHR23155">
    <property type="entry name" value="DISEASE RESISTANCE PROTEIN RP"/>
    <property type="match status" value="1"/>
</dbReference>
<sequence length="254" mass="29336">MGGIGKTTLAQLVYNNNEVKKSFQKRMWVCVSDPFDVLKVAKAIVVALECPASELVDLESCVQKISQSIRGKKFLLVLDDVWTEDIEAIPIKESSEEHSWSMFKCLAFSGRSDLECRELEDIGKEIVSKCKGLPLAAKTMGSLLRFKRTRTEWKIILDSEMWVLKEFEKDIFCALMLSYNELPPMVKRCFSYCAIFPKDYQLDKDELIKLWMAQGYLELEQNKEMEMTGQNYFNILGSRSFLQEFMIDNIGNIR</sequence>
<dbReference type="SUPFAM" id="SSF52540">
    <property type="entry name" value="P-loop containing nucleoside triphosphate hydrolases"/>
    <property type="match status" value="1"/>
</dbReference>